<name>A0ACC0C2Y7_CATRO</name>
<proteinExistence type="predicted"/>
<sequence>MAMATFCCLQPSLTFSFQHQNRFFLINSNRKSSSFSTKIRGRRLTPSSKRFVHISPLNSASVNGYSIQSGSSNEVFEERDLKLIDHLRRLIDILPGGSWWRLSTDQVDVSPNAKPVTIFRALQRIWDLISDDRPVVFAAFAALLISSLSEISVPHFLTASIFSAQSSNIPQFHQNVRLLIVLCIVSGISSCMRACFFGIANMILVKRIRERLYSALLFQDISFFDSETVGDLTSRLGADCQQVSRLIGRDINMILRNVLQGTGSLIYLLILSLPLGLCTLVICSALSAVMILYGQYQRQVSKLIQDFGASANEVAQETFSLMRTVRVYGTEQQEVGRYKHWLEKLADVGLRQSSAYGVWNLSFNTLYHSTQVIAVLIGGMFILAGRISAEQLTKFILYSEWLIYSTWLMADHATSLMQSIGASEKVFQLMDLPPSSQFTTKGSKLERLIGQIEFRNVTFSYPSRTNVPVLQSINLKVHPREVVAIVGLSGSGKSTLVNLLLRLYEPTSGQIMIDGYPIKDLDIKWLRERIGYVGQEPRLFRADISSNISYGCSRVINQQDVEWAAKQAYAHEFISSLPNGYETIVDDDLLSGGQKQRIAIARAILRDPDILVLDEATSALDAESEHNIKGVLRALRSDQKTKRTVIVIAHRLSTIQAADRIVVMEGGKIVEVGAHTELLRRDGLYARLTRRQADNVVTS</sequence>
<comment type="caution">
    <text evidence="1">The sequence shown here is derived from an EMBL/GenBank/DDBJ whole genome shotgun (WGS) entry which is preliminary data.</text>
</comment>
<keyword evidence="2" id="KW-1185">Reference proteome</keyword>
<dbReference type="EMBL" id="CM044702">
    <property type="protein sequence ID" value="KAI5679247.1"/>
    <property type="molecule type" value="Genomic_DNA"/>
</dbReference>
<accession>A0ACC0C2Y7</accession>
<organism evidence="1 2">
    <name type="scientific">Catharanthus roseus</name>
    <name type="common">Madagascar periwinkle</name>
    <name type="synonym">Vinca rosea</name>
    <dbReference type="NCBI Taxonomy" id="4058"/>
    <lineage>
        <taxon>Eukaryota</taxon>
        <taxon>Viridiplantae</taxon>
        <taxon>Streptophyta</taxon>
        <taxon>Embryophyta</taxon>
        <taxon>Tracheophyta</taxon>
        <taxon>Spermatophyta</taxon>
        <taxon>Magnoliopsida</taxon>
        <taxon>eudicotyledons</taxon>
        <taxon>Gunneridae</taxon>
        <taxon>Pentapetalae</taxon>
        <taxon>asterids</taxon>
        <taxon>lamiids</taxon>
        <taxon>Gentianales</taxon>
        <taxon>Apocynaceae</taxon>
        <taxon>Rauvolfioideae</taxon>
        <taxon>Vinceae</taxon>
        <taxon>Catharanthinae</taxon>
        <taxon>Catharanthus</taxon>
    </lineage>
</organism>
<evidence type="ECO:0000313" key="2">
    <source>
        <dbReference type="Proteomes" id="UP001060085"/>
    </source>
</evidence>
<dbReference type="Proteomes" id="UP001060085">
    <property type="component" value="Linkage Group LG02"/>
</dbReference>
<evidence type="ECO:0000313" key="1">
    <source>
        <dbReference type="EMBL" id="KAI5679247.1"/>
    </source>
</evidence>
<reference evidence="2" key="1">
    <citation type="journal article" date="2023" name="Nat. Plants">
        <title>Single-cell RNA sequencing provides a high-resolution roadmap for understanding the multicellular compartmentation of specialized metabolism.</title>
        <authorList>
            <person name="Sun S."/>
            <person name="Shen X."/>
            <person name="Li Y."/>
            <person name="Li Y."/>
            <person name="Wang S."/>
            <person name="Li R."/>
            <person name="Zhang H."/>
            <person name="Shen G."/>
            <person name="Guo B."/>
            <person name="Wei J."/>
            <person name="Xu J."/>
            <person name="St-Pierre B."/>
            <person name="Chen S."/>
            <person name="Sun C."/>
        </authorList>
    </citation>
    <scope>NUCLEOTIDE SEQUENCE [LARGE SCALE GENOMIC DNA]</scope>
</reference>
<gene>
    <name evidence="1" type="ORF">M9H77_10197</name>
</gene>
<protein>
    <submittedName>
        <fullName evidence="1">Uncharacterized protein</fullName>
    </submittedName>
</protein>